<comment type="caution">
    <text evidence="1">The sequence shown here is derived from an EMBL/GenBank/DDBJ whole genome shotgun (WGS) entry which is preliminary data.</text>
</comment>
<organism evidence="1 2">
    <name type="scientific">Smallanthus sonchifolius</name>
    <dbReference type="NCBI Taxonomy" id="185202"/>
    <lineage>
        <taxon>Eukaryota</taxon>
        <taxon>Viridiplantae</taxon>
        <taxon>Streptophyta</taxon>
        <taxon>Embryophyta</taxon>
        <taxon>Tracheophyta</taxon>
        <taxon>Spermatophyta</taxon>
        <taxon>Magnoliopsida</taxon>
        <taxon>eudicotyledons</taxon>
        <taxon>Gunneridae</taxon>
        <taxon>Pentapetalae</taxon>
        <taxon>asterids</taxon>
        <taxon>campanulids</taxon>
        <taxon>Asterales</taxon>
        <taxon>Asteraceae</taxon>
        <taxon>Asteroideae</taxon>
        <taxon>Heliantheae alliance</taxon>
        <taxon>Millerieae</taxon>
        <taxon>Smallanthus</taxon>
    </lineage>
</organism>
<gene>
    <name evidence="1" type="ORF">L1987_10660</name>
</gene>
<protein>
    <submittedName>
        <fullName evidence="1">Uncharacterized protein</fullName>
    </submittedName>
</protein>
<evidence type="ECO:0000313" key="1">
    <source>
        <dbReference type="EMBL" id="KAI3816876.1"/>
    </source>
</evidence>
<dbReference type="Proteomes" id="UP001056120">
    <property type="component" value="Linkage Group LG04"/>
</dbReference>
<name>A0ACB9J9Q7_9ASTR</name>
<keyword evidence="2" id="KW-1185">Reference proteome</keyword>
<evidence type="ECO:0000313" key="2">
    <source>
        <dbReference type="Proteomes" id="UP001056120"/>
    </source>
</evidence>
<sequence length="86" mass="9222">MYLSGIRNSGENGTESGDGGLLQETSFVKSSAAHVKLMCGVGWRGIAFGYTVMAVAVVSIGAWRRRGLLIRVTGTRKPCNRFACHC</sequence>
<reference evidence="1 2" key="2">
    <citation type="journal article" date="2022" name="Mol. Ecol. Resour.">
        <title>The genomes of chicory, endive, great burdock and yacon provide insights into Asteraceae paleo-polyploidization history and plant inulin production.</title>
        <authorList>
            <person name="Fan W."/>
            <person name="Wang S."/>
            <person name="Wang H."/>
            <person name="Wang A."/>
            <person name="Jiang F."/>
            <person name="Liu H."/>
            <person name="Zhao H."/>
            <person name="Xu D."/>
            <person name="Zhang Y."/>
        </authorList>
    </citation>
    <scope>NUCLEOTIDE SEQUENCE [LARGE SCALE GENOMIC DNA]</scope>
    <source>
        <strain evidence="2">cv. Yunnan</strain>
        <tissue evidence="1">Leaves</tissue>
    </source>
</reference>
<dbReference type="EMBL" id="CM042021">
    <property type="protein sequence ID" value="KAI3816876.1"/>
    <property type="molecule type" value="Genomic_DNA"/>
</dbReference>
<proteinExistence type="predicted"/>
<accession>A0ACB9J9Q7</accession>
<reference evidence="2" key="1">
    <citation type="journal article" date="2022" name="Mol. Ecol. Resour.">
        <title>The genomes of chicory, endive, great burdock and yacon provide insights into Asteraceae palaeo-polyploidization history and plant inulin production.</title>
        <authorList>
            <person name="Fan W."/>
            <person name="Wang S."/>
            <person name="Wang H."/>
            <person name="Wang A."/>
            <person name="Jiang F."/>
            <person name="Liu H."/>
            <person name="Zhao H."/>
            <person name="Xu D."/>
            <person name="Zhang Y."/>
        </authorList>
    </citation>
    <scope>NUCLEOTIDE SEQUENCE [LARGE SCALE GENOMIC DNA]</scope>
    <source>
        <strain evidence="2">cv. Yunnan</strain>
    </source>
</reference>